<dbReference type="STRING" id="1122125.GCA_000423185_03700"/>
<reference evidence="4" key="1">
    <citation type="submission" date="2017-05" db="EMBL/GenBank/DDBJ databases">
        <authorList>
            <person name="Macchi M."/>
            <person name="Festa S."/>
            <person name="Coppotelli B.M."/>
            <person name="Morelli I.S."/>
        </authorList>
    </citation>
    <scope>NUCLEOTIDE SEQUENCE [LARGE SCALE GENOMIC DNA]</scope>
    <source>
        <strain evidence="4">I</strain>
    </source>
</reference>
<dbReference type="GO" id="GO:0008999">
    <property type="term" value="F:protein-N-terminal-alanine acetyltransferase activity"/>
    <property type="evidence" value="ECO:0007669"/>
    <property type="project" value="TreeGrafter"/>
</dbReference>
<dbReference type="GO" id="GO:0005737">
    <property type="term" value="C:cytoplasm"/>
    <property type="evidence" value="ECO:0007669"/>
    <property type="project" value="TreeGrafter"/>
</dbReference>
<accession>A0A211ZF00</accession>
<dbReference type="SUPFAM" id="SSF55729">
    <property type="entry name" value="Acyl-CoA N-acyltransferases (Nat)"/>
    <property type="match status" value="1"/>
</dbReference>
<evidence type="ECO:0000313" key="4">
    <source>
        <dbReference type="Proteomes" id="UP000196655"/>
    </source>
</evidence>
<gene>
    <name evidence="3" type="ORF">BWR60_27735</name>
</gene>
<dbReference type="Proteomes" id="UP000196655">
    <property type="component" value="Unassembled WGS sequence"/>
</dbReference>
<dbReference type="Gene3D" id="3.40.630.30">
    <property type="match status" value="1"/>
</dbReference>
<dbReference type="PANTHER" id="PTHR43441">
    <property type="entry name" value="RIBOSOMAL-PROTEIN-SERINE ACETYLTRANSFERASE"/>
    <property type="match status" value="1"/>
</dbReference>
<dbReference type="OrthoDB" id="5295305at2"/>
<organism evidence="3 4">
    <name type="scientific">Inquilinus limosus</name>
    <dbReference type="NCBI Taxonomy" id="171674"/>
    <lineage>
        <taxon>Bacteria</taxon>
        <taxon>Pseudomonadati</taxon>
        <taxon>Pseudomonadota</taxon>
        <taxon>Alphaproteobacteria</taxon>
        <taxon>Rhodospirillales</taxon>
        <taxon>Rhodospirillaceae</taxon>
        <taxon>Inquilinus</taxon>
    </lineage>
</organism>
<dbReference type="InterPro" id="IPR016181">
    <property type="entry name" value="Acyl_CoA_acyltransferase"/>
</dbReference>
<dbReference type="PROSITE" id="PS51186">
    <property type="entry name" value="GNAT"/>
    <property type="match status" value="1"/>
</dbReference>
<proteinExistence type="predicted"/>
<evidence type="ECO:0000313" key="3">
    <source>
        <dbReference type="EMBL" id="OWJ63841.1"/>
    </source>
</evidence>
<feature type="region of interest" description="Disordered" evidence="1">
    <location>
        <begin position="1"/>
        <end position="38"/>
    </location>
</feature>
<dbReference type="InterPro" id="IPR000182">
    <property type="entry name" value="GNAT_dom"/>
</dbReference>
<sequence length="237" mass="26092">MVRGPPAAAALSLGPSAPDAAEACPAPRRHRLDPLEPRQGWRSRIPPVRLMVDDFAPIRTDRLMLRRFAARDAAAFQAYRDDPEVARWQGWESCSREAAEAFVAGMAVAAYGVPGEWLQVAVADRADDRLLGDIGVHMLAGEPRLVELGATFATGSQGRGLATEALDALIRRLFAEEGRHRLQASIDPRNTRSAALFGRLGFRREAHFRRSVWAKGEWCDDVVYALLGEEWSGRHAG</sequence>
<keyword evidence="4" id="KW-1185">Reference proteome</keyword>
<feature type="compositionally biased region" description="Low complexity" evidence="1">
    <location>
        <begin position="1"/>
        <end position="21"/>
    </location>
</feature>
<dbReference type="GO" id="GO:1990189">
    <property type="term" value="F:protein N-terminal-serine acetyltransferase activity"/>
    <property type="evidence" value="ECO:0007669"/>
    <property type="project" value="TreeGrafter"/>
</dbReference>
<evidence type="ECO:0000256" key="1">
    <source>
        <dbReference type="SAM" id="MobiDB-lite"/>
    </source>
</evidence>
<feature type="domain" description="N-acetyltransferase" evidence="2">
    <location>
        <begin position="63"/>
        <end position="229"/>
    </location>
</feature>
<dbReference type="AlphaFoldDB" id="A0A211ZF00"/>
<dbReference type="EMBL" id="NHON01000077">
    <property type="protein sequence ID" value="OWJ63841.1"/>
    <property type="molecule type" value="Genomic_DNA"/>
</dbReference>
<comment type="caution">
    <text evidence="3">The sequence shown here is derived from an EMBL/GenBank/DDBJ whole genome shotgun (WGS) entry which is preliminary data.</text>
</comment>
<name>A0A211ZF00_9PROT</name>
<dbReference type="InterPro" id="IPR051908">
    <property type="entry name" value="Ribosomal_N-acetyltransferase"/>
</dbReference>
<evidence type="ECO:0000259" key="2">
    <source>
        <dbReference type="PROSITE" id="PS51186"/>
    </source>
</evidence>
<dbReference type="Pfam" id="PF13302">
    <property type="entry name" value="Acetyltransf_3"/>
    <property type="match status" value="1"/>
</dbReference>
<dbReference type="PANTHER" id="PTHR43441:SF11">
    <property type="entry name" value="RIBOSOMAL-PROTEIN-SERINE ACETYLTRANSFERASE"/>
    <property type="match status" value="1"/>
</dbReference>
<protein>
    <recommendedName>
        <fullName evidence="2">N-acetyltransferase domain-containing protein</fullName>
    </recommendedName>
</protein>